<reference evidence="2" key="1">
    <citation type="submission" date="2016-10" db="EMBL/GenBank/DDBJ databases">
        <authorList>
            <person name="Varghese N."/>
            <person name="Submissions S."/>
        </authorList>
    </citation>
    <scope>NUCLEOTIDE SEQUENCE [LARGE SCALE GENOMIC DNA]</scope>
    <source>
        <strain evidence="2">GAS369</strain>
    </source>
</reference>
<evidence type="ECO:0008006" key="3">
    <source>
        <dbReference type="Google" id="ProtNLM"/>
    </source>
</evidence>
<proteinExistence type="predicted"/>
<protein>
    <recommendedName>
        <fullName evidence="3">DUF551 domain-containing protein</fullName>
    </recommendedName>
</protein>
<dbReference type="AlphaFoldDB" id="A0A1H2BFA9"/>
<sequence length="64" mass="7580">MRDWHPISTAPPERNLQLSVHENDEVHTLVFPCRRTESGWVNATTGKPVFVDPTHWREWLEFEP</sequence>
<evidence type="ECO:0000313" key="2">
    <source>
        <dbReference type="Proteomes" id="UP000243904"/>
    </source>
</evidence>
<organism evidence="1 2">
    <name type="scientific">Bradyrhizobium canariense</name>
    <dbReference type="NCBI Taxonomy" id="255045"/>
    <lineage>
        <taxon>Bacteria</taxon>
        <taxon>Pseudomonadati</taxon>
        <taxon>Pseudomonadota</taxon>
        <taxon>Alphaproteobacteria</taxon>
        <taxon>Hyphomicrobiales</taxon>
        <taxon>Nitrobacteraceae</taxon>
        <taxon>Bradyrhizobium</taxon>
    </lineage>
</organism>
<evidence type="ECO:0000313" key="1">
    <source>
        <dbReference type="EMBL" id="SDT56814.1"/>
    </source>
</evidence>
<name>A0A1H2BFA9_9BRAD</name>
<keyword evidence="2" id="KW-1185">Reference proteome</keyword>
<dbReference type="EMBL" id="LT629750">
    <property type="protein sequence ID" value="SDT56814.1"/>
    <property type="molecule type" value="Genomic_DNA"/>
</dbReference>
<accession>A0A1H2BFA9</accession>
<gene>
    <name evidence="1" type="ORF">SAMN05444158_7110</name>
</gene>
<dbReference type="Proteomes" id="UP000243904">
    <property type="component" value="Chromosome I"/>
</dbReference>